<reference evidence="2" key="1">
    <citation type="journal article" date="2014" name="Int. J. Syst. Evol. Microbiol.">
        <title>Complete genome of a new Firmicutes species belonging to the dominant human colonic microbiota ('Ruminococcus bicirculans') reveals two chromosomes and a selective capacity to utilize plant glucans.</title>
        <authorList>
            <consortium name="NISC Comparative Sequencing Program"/>
            <person name="Wegmann U."/>
            <person name="Louis P."/>
            <person name="Goesmann A."/>
            <person name="Henrissat B."/>
            <person name="Duncan S.H."/>
            <person name="Flint H.J."/>
        </authorList>
    </citation>
    <scope>NUCLEOTIDE SEQUENCE</scope>
    <source>
        <strain evidence="2">JCM 10667</strain>
    </source>
</reference>
<reference evidence="2" key="4">
    <citation type="submission" date="2023-12" db="EMBL/GenBank/DDBJ databases">
        <authorList>
            <person name="Sun Q."/>
            <person name="Inoue M."/>
        </authorList>
    </citation>
    <scope>NUCLEOTIDE SEQUENCE</scope>
    <source>
        <strain evidence="2">JCM 10667</strain>
    </source>
</reference>
<evidence type="ECO:0000256" key="1">
    <source>
        <dbReference type="SAM" id="MobiDB-lite"/>
    </source>
</evidence>
<evidence type="ECO:0000313" key="2">
    <source>
        <dbReference type="EMBL" id="GAA0555438.1"/>
    </source>
</evidence>
<feature type="region of interest" description="Disordered" evidence="1">
    <location>
        <begin position="1"/>
        <end position="28"/>
    </location>
</feature>
<dbReference type="RefSeq" id="WP_184885969.1">
    <property type="nucleotide sequence ID" value="NZ_BAAAHD010000016.1"/>
</dbReference>
<feature type="compositionally biased region" description="Basic and acidic residues" evidence="1">
    <location>
        <begin position="167"/>
        <end position="178"/>
    </location>
</feature>
<dbReference type="EMBL" id="JACHMV010000001">
    <property type="protein sequence ID" value="MBB4776204.1"/>
    <property type="molecule type" value="Genomic_DNA"/>
</dbReference>
<dbReference type="AlphaFoldDB" id="A0A7W7IFU7"/>
<dbReference type="EMBL" id="BAAAHD010000016">
    <property type="protein sequence ID" value="GAA0555438.1"/>
    <property type="molecule type" value="Genomic_DNA"/>
</dbReference>
<keyword evidence="5" id="KW-1185">Reference proteome</keyword>
<sequence length="178" mass="17654">MSAAAQAARRRGSSGKRRRHSAAIQGGTAGRAFRGRVTGAERGVGGLCVCGLCVRDGTACPGRDGFCRVAGRLAEAASPAPGAARPGADAAADRAGAGADGSVGTERGAAEDVFAPGDTVRAGAAIVPSPAARASPAPNATATRTHESRRVRVGGLGSARVNPAGGRSEERRTLRSSR</sequence>
<proteinExistence type="predicted"/>
<feature type="region of interest" description="Disordered" evidence="1">
    <location>
        <begin position="77"/>
        <end position="109"/>
    </location>
</feature>
<feature type="compositionally biased region" description="Low complexity" evidence="1">
    <location>
        <begin position="77"/>
        <end position="102"/>
    </location>
</feature>
<protein>
    <submittedName>
        <fullName evidence="3">Uncharacterized protein</fullName>
    </submittedName>
</protein>
<dbReference type="Proteomes" id="UP001501427">
    <property type="component" value="Unassembled WGS sequence"/>
</dbReference>
<feature type="compositionally biased region" description="Low complexity" evidence="1">
    <location>
        <begin position="126"/>
        <end position="143"/>
    </location>
</feature>
<organism evidence="3 4">
    <name type="scientific">Actinomadura livida</name>
    <dbReference type="NCBI Taxonomy" id="79909"/>
    <lineage>
        <taxon>Bacteria</taxon>
        <taxon>Bacillati</taxon>
        <taxon>Actinomycetota</taxon>
        <taxon>Actinomycetes</taxon>
        <taxon>Streptosporangiales</taxon>
        <taxon>Thermomonosporaceae</taxon>
        <taxon>Actinomadura</taxon>
    </lineage>
</organism>
<evidence type="ECO:0000313" key="4">
    <source>
        <dbReference type="Proteomes" id="UP000549343"/>
    </source>
</evidence>
<feature type="region of interest" description="Disordered" evidence="1">
    <location>
        <begin position="126"/>
        <end position="178"/>
    </location>
</feature>
<accession>A0A7W7IFU7</accession>
<gene>
    <name evidence="3" type="ORF">F4557_004622</name>
    <name evidence="2" type="ORF">GCM10009546_16790</name>
</gene>
<evidence type="ECO:0000313" key="5">
    <source>
        <dbReference type="Proteomes" id="UP001501427"/>
    </source>
</evidence>
<reference evidence="3 4" key="3">
    <citation type="submission" date="2020-08" db="EMBL/GenBank/DDBJ databases">
        <title>Sequencing the genomes of 1000 actinobacteria strains.</title>
        <authorList>
            <person name="Klenk H.-P."/>
        </authorList>
    </citation>
    <scope>NUCLEOTIDE SEQUENCE [LARGE SCALE GENOMIC DNA]</scope>
    <source>
        <strain evidence="3 4">DSM 44772</strain>
    </source>
</reference>
<evidence type="ECO:0000313" key="3">
    <source>
        <dbReference type="EMBL" id="MBB4776204.1"/>
    </source>
</evidence>
<dbReference type="Proteomes" id="UP000549343">
    <property type="component" value="Unassembled WGS sequence"/>
</dbReference>
<reference evidence="5" key="2">
    <citation type="journal article" date="2019" name="Int. J. Syst. Evol. Microbiol.">
        <title>The Global Catalogue of Microorganisms (GCM) 10K type strain sequencing project: providing services to taxonomists for standard genome sequencing and annotation.</title>
        <authorList>
            <consortium name="The Broad Institute Genomics Platform"/>
            <consortium name="The Broad Institute Genome Sequencing Center for Infectious Disease"/>
            <person name="Wu L."/>
            <person name="Ma J."/>
        </authorList>
    </citation>
    <scope>NUCLEOTIDE SEQUENCE [LARGE SCALE GENOMIC DNA]</scope>
    <source>
        <strain evidence="5">JCM 10667</strain>
    </source>
</reference>
<feature type="compositionally biased region" description="Basic residues" evidence="1">
    <location>
        <begin position="8"/>
        <end position="21"/>
    </location>
</feature>
<comment type="caution">
    <text evidence="3">The sequence shown here is derived from an EMBL/GenBank/DDBJ whole genome shotgun (WGS) entry which is preliminary data.</text>
</comment>
<name>A0A7W7IFU7_9ACTN</name>